<dbReference type="PANTHER" id="PTHR38733:SF1">
    <property type="entry name" value="TYPE IV METHYL-DIRECTED RESTRICTION ENZYME ECOKMCRBC"/>
    <property type="match status" value="1"/>
</dbReference>
<gene>
    <name evidence="1" type="ORF">DJ010_12675</name>
</gene>
<dbReference type="PANTHER" id="PTHR38733">
    <property type="entry name" value="PROTEIN MCRC"/>
    <property type="match status" value="1"/>
</dbReference>
<accession>A0A316TDW3</accession>
<sequence length="400" mass="44415">MVEIHLTETDAAREETFTPAELRALRRARHGLTVDELAADGHGGVRVRIGPRTGYAGSVSLPGGRRITVHPKAEVYSLPELLALAYRTVAPPPRAGTAKVESATPTDWLLVQLAGEVHELLGRGLRRGYVERRERLPFVRGRTRPILNPAQLPFLDCEYTDFIADTPENQLLRGVLELLAPGVQNRTVRRQYDDALGYLGDVSLIRPSIGHFDRVRLNRLNLHYQPSLRLARLALEGAGVVDSAGSITAPAYFVLMWQIWENAAAAALRDAGVRDLVEKPRYGSAFLHQHGQPNLTVTIEPDLVVGRRQSPRMVIDLKWGPVLLTDRHGRRRLRNPHLYQIATYATALDCDGLLLYPLMDDEVDTEYLFNGHRIFIRTVDLGQPGLAGLRSAAEDIAAAL</sequence>
<dbReference type="OrthoDB" id="5148566at2"/>
<comment type="caution">
    <text evidence="1">The sequence shown here is derived from an EMBL/GenBank/DDBJ whole genome shotgun (WGS) entry which is preliminary data.</text>
</comment>
<evidence type="ECO:0000313" key="2">
    <source>
        <dbReference type="Proteomes" id="UP000245507"/>
    </source>
</evidence>
<dbReference type="Proteomes" id="UP000245507">
    <property type="component" value="Unassembled WGS sequence"/>
</dbReference>
<name>A0A316TDW3_9ACTN</name>
<dbReference type="AlphaFoldDB" id="A0A316TDW3"/>
<dbReference type="RefSeq" id="WP_109694225.1">
    <property type="nucleotide sequence ID" value="NZ_QGDD01000005.1"/>
</dbReference>
<dbReference type="Pfam" id="PF10117">
    <property type="entry name" value="McrBC"/>
    <property type="match status" value="1"/>
</dbReference>
<protein>
    <recommendedName>
        <fullName evidence="3">Restriction endonuclease</fullName>
    </recommendedName>
</protein>
<evidence type="ECO:0000313" key="1">
    <source>
        <dbReference type="EMBL" id="PWN02567.1"/>
    </source>
</evidence>
<organism evidence="1 2">
    <name type="scientific">Nocardioides silvaticus</name>
    <dbReference type="NCBI Taxonomy" id="2201891"/>
    <lineage>
        <taxon>Bacteria</taxon>
        <taxon>Bacillati</taxon>
        <taxon>Actinomycetota</taxon>
        <taxon>Actinomycetes</taxon>
        <taxon>Propionibacteriales</taxon>
        <taxon>Nocardioidaceae</taxon>
        <taxon>Nocardioides</taxon>
    </lineage>
</organism>
<keyword evidence="2" id="KW-1185">Reference proteome</keyword>
<proteinExistence type="predicted"/>
<evidence type="ECO:0008006" key="3">
    <source>
        <dbReference type="Google" id="ProtNLM"/>
    </source>
</evidence>
<dbReference type="EMBL" id="QGDD01000005">
    <property type="protein sequence ID" value="PWN02567.1"/>
    <property type="molecule type" value="Genomic_DNA"/>
</dbReference>
<dbReference type="InterPro" id="IPR019292">
    <property type="entry name" value="McrC"/>
</dbReference>
<reference evidence="1 2" key="1">
    <citation type="submission" date="2018-05" db="EMBL/GenBank/DDBJ databases">
        <title>Nocardioides silvaticus genome.</title>
        <authorList>
            <person name="Li C."/>
            <person name="Wang G."/>
        </authorList>
    </citation>
    <scope>NUCLEOTIDE SEQUENCE [LARGE SCALE GENOMIC DNA]</scope>
    <source>
        <strain evidence="1 2">CCTCC AB 2018079</strain>
    </source>
</reference>